<evidence type="ECO:0000313" key="3">
    <source>
        <dbReference type="Proteomes" id="UP001221838"/>
    </source>
</evidence>
<protein>
    <submittedName>
        <fullName evidence="2">Uncharacterized protein</fullName>
    </submittedName>
</protein>
<proteinExistence type="predicted"/>
<keyword evidence="3" id="KW-1185">Reference proteome</keyword>
<organism evidence="2 3">
    <name type="scientific">Stigmatella ashevillensis</name>
    <dbReference type="NCBI Taxonomy" id="2995309"/>
    <lineage>
        <taxon>Bacteria</taxon>
        <taxon>Pseudomonadati</taxon>
        <taxon>Myxococcota</taxon>
        <taxon>Myxococcia</taxon>
        <taxon>Myxococcales</taxon>
        <taxon>Cystobacterineae</taxon>
        <taxon>Archangiaceae</taxon>
        <taxon>Stigmatella</taxon>
    </lineage>
</organism>
<name>A0ABT5DJZ1_9BACT</name>
<gene>
    <name evidence="2" type="ORF">POL68_29740</name>
</gene>
<feature type="region of interest" description="Disordered" evidence="1">
    <location>
        <begin position="80"/>
        <end position="120"/>
    </location>
</feature>
<dbReference type="RefSeq" id="WP_272142816.1">
    <property type="nucleotide sequence ID" value="NZ_JAQNDM010000002.1"/>
</dbReference>
<reference evidence="2 3" key="1">
    <citation type="submission" date="2022-11" db="EMBL/GenBank/DDBJ databases">
        <title>Minimal conservation of predation-associated metabolite biosynthetic gene clusters underscores biosynthetic potential of Myxococcota including descriptions for ten novel species: Archangium lansinium sp. nov., Myxococcus landrumus sp. nov., Nannocystis bai.</title>
        <authorList>
            <person name="Ahearne A."/>
            <person name="Stevens C."/>
            <person name="Dowd S."/>
        </authorList>
    </citation>
    <scope>NUCLEOTIDE SEQUENCE [LARGE SCALE GENOMIC DNA]</scope>
    <source>
        <strain evidence="2 3">NCWAL01</strain>
    </source>
</reference>
<accession>A0ABT5DJZ1</accession>
<feature type="compositionally biased region" description="Low complexity" evidence="1">
    <location>
        <begin position="107"/>
        <end position="120"/>
    </location>
</feature>
<dbReference type="Proteomes" id="UP001221838">
    <property type="component" value="Unassembled WGS sequence"/>
</dbReference>
<evidence type="ECO:0000256" key="1">
    <source>
        <dbReference type="SAM" id="MobiDB-lite"/>
    </source>
</evidence>
<comment type="caution">
    <text evidence="2">The sequence shown here is derived from an EMBL/GenBank/DDBJ whole genome shotgun (WGS) entry which is preliminary data.</text>
</comment>
<dbReference type="EMBL" id="JAQNDM010000002">
    <property type="protein sequence ID" value="MDC0712681.1"/>
    <property type="molecule type" value="Genomic_DNA"/>
</dbReference>
<feature type="compositionally biased region" description="Polar residues" evidence="1">
    <location>
        <begin position="84"/>
        <end position="99"/>
    </location>
</feature>
<evidence type="ECO:0000313" key="2">
    <source>
        <dbReference type="EMBL" id="MDC0712681.1"/>
    </source>
</evidence>
<sequence length="158" mass="16794">MQQKALEVQVYSEWQGQPFFLGQPEKGRQVYIDTSEDGFVGYGVMEGTSRIIFEVVGTFAERPHFEAQMQLEGAALFIGPPPMDTNTVGDKSDSGTNRPGSRALGVEAAKAAPVPGRAVPRVPEEKAAAIAGQTEPKVPQEGASAVAALPLAVKKEEP</sequence>